<feature type="compositionally biased region" description="Polar residues" evidence="1">
    <location>
        <begin position="85"/>
        <end position="94"/>
    </location>
</feature>
<dbReference type="RefSeq" id="XP_041194172.1">
    <property type="nucleotide sequence ID" value="XM_041342163.1"/>
</dbReference>
<reference evidence="2" key="1">
    <citation type="journal article" date="2020" name="New Phytol.">
        <title>Comparative genomics reveals dynamic genome evolution in host specialist ectomycorrhizal fungi.</title>
        <authorList>
            <person name="Lofgren L.A."/>
            <person name="Nguyen N.H."/>
            <person name="Vilgalys R."/>
            <person name="Ruytinx J."/>
            <person name="Liao H.L."/>
            <person name="Branco S."/>
            <person name="Kuo A."/>
            <person name="LaButti K."/>
            <person name="Lipzen A."/>
            <person name="Andreopoulos W."/>
            <person name="Pangilinan J."/>
            <person name="Riley R."/>
            <person name="Hundley H."/>
            <person name="Na H."/>
            <person name="Barry K."/>
            <person name="Grigoriev I.V."/>
            <person name="Stajich J.E."/>
            <person name="Kennedy P.G."/>
        </authorList>
    </citation>
    <scope>NUCLEOTIDE SEQUENCE</scope>
    <source>
        <strain evidence="2">MN1</strain>
    </source>
</reference>
<feature type="compositionally biased region" description="Acidic residues" evidence="1">
    <location>
        <begin position="100"/>
        <end position="115"/>
    </location>
</feature>
<dbReference type="OrthoDB" id="2673787at2759"/>
<sequence>MVGLTRNVPNKPASVPFRPPGAIKPRSAAGTKRKPEAIPSMSGAKQVQPAGGGKGDGSGPVTFLDPFEPPRVFEPEMSIAESEALTRQMQQRQWYHTEEQAEDDNDEGLNDDPDGYIDPVLCTERHQPVFNRQRSPTPVEDEEYSSLPPSSPLAAPWHITKACAPVPLNLATGRLWEVFENTKDIVKKGGKGADMVVAKKIKQWQTAHKGRKNTERLAVDVRKETGTDGPEWDWFFQVCYQSTDESDSGGGNSSRPTIEFESNTEIAPQMTGKKSSRGKNADAFWAS</sequence>
<feature type="compositionally biased region" description="Polar residues" evidence="1">
    <location>
        <begin position="253"/>
        <end position="266"/>
    </location>
</feature>
<evidence type="ECO:0000313" key="3">
    <source>
        <dbReference type="Proteomes" id="UP000807769"/>
    </source>
</evidence>
<feature type="region of interest" description="Disordered" evidence="1">
    <location>
        <begin position="244"/>
        <end position="287"/>
    </location>
</feature>
<gene>
    <name evidence="2" type="ORF">BJ212DRAFT_1576554</name>
</gene>
<organism evidence="2 3">
    <name type="scientific">Suillus subaureus</name>
    <dbReference type="NCBI Taxonomy" id="48587"/>
    <lineage>
        <taxon>Eukaryota</taxon>
        <taxon>Fungi</taxon>
        <taxon>Dikarya</taxon>
        <taxon>Basidiomycota</taxon>
        <taxon>Agaricomycotina</taxon>
        <taxon>Agaricomycetes</taxon>
        <taxon>Agaricomycetidae</taxon>
        <taxon>Boletales</taxon>
        <taxon>Suillineae</taxon>
        <taxon>Suillaceae</taxon>
        <taxon>Suillus</taxon>
    </lineage>
</organism>
<evidence type="ECO:0000256" key="1">
    <source>
        <dbReference type="SAM" id="MobiDB-lite"/>
    </source>
</evidence>
<feature type="region of interest" description="Disordered" evidence="1">
    <location>
        <begin position="1"/>
        <end position="70"/>
    </location>
</feature>
<accession>A0A9P7ECY9</accession>
<name>A0A9P7ECY9_9AGAM</name>
<dbReference type="AlphaFoldDB" id="A0A9P7ECY9"/>
<proteinExistence type="predicted"/>
<feature type="region of interest" description="Disordered" evidence="1">
    <location>
        <begin position="83"/>
        <end position="119"/>
    </location>
</feature>
<comment type="caution">
    <text evidence="2">The sequence shown here is derived from an EMBL/GenBank/DDBJ whole genome shotgun (WGS) entry which is preliminary data.</text>
</comment>
<keyword evidence="3" id="KW-1185">Reference proteome</keyword>
<protein>
    <submittedName>
        <fullName evidence="2">Uncharacterized protein</fullName>
    </submittedName>
</protein>
<dbReference type="EMBL" id="JABBWG010000012">
    <property type="protein sequence ID" value="KAG1818112.1"/>
    <property type="molecule type" value="Genomic_DNA"/>
</dbReference>
<dbReference type="Proteomes" id="UP000807769">
    <property type="component" value="Unassembled WGS sequence"/>
</dbReference>
<dbReference type="GeneID" id="64636179"/>
<evidence type="ECO:0000313" key="2">
    <source>
        <dbReference type="EMBL" id="KAG1818112.1"/>
    </source>
</evidence>